<keyword evidence="4" id="KW-0547">Nucleotide-binding</keyword>
<dbReference type="InterPro" id="IPR005894">
    <property type="entry name" value="DrrA"/>
</dbReference>
<dbReference type="GO" id="GO:0005886">
    <property type="term" value="C:plasma membrane"/>
    <property type="evidence" value="ECO:0007669"/>
    <property type="project" value="UniProtKB-SubCell"/>
</dbReference>
<dbReference type="PROSITE" id="PS50893">
    <property type="entry name" value="ABC_TRANSPORTER_2"/>
    <property type="match status" value="1"/>
</dbReference>
<comment type="subcellular location">
    <subcellularLocation>
        <location evidence="1">Cell membrane</location>
        <topology evidence="1">Peripheral membrane protein</topology>
        <orientation evidence="1">Cytoplasmic side</orientation>
    </subcellularLocation>
</comment>
<comment type="similarity">
    <text evidence="8">Belongs to the ABC transporter superfamily. Drug exporter-1 (DrugE1) (TC 3.A.1.105) family.</text>
</comment>
<organism evidence="10 11">
    <name type="scientific">Candidatus Marsarchaeota G1 archaeon OSP_D</name>
    <dbReference type="NCBI Taxonomy" id="1978155"/>
    <lineage>
        <taxon>Archaea</taxon>
        <taxon>Candidatus Marsarchaeota</taxon>
        <taxon>Candidatus Marsarchaeota group 1</taxon>
    </lineage>
</organism>
<keyword evidence="3" id="KW-1003">Cell membrane</keyword>
<keyword evidence="5 10" id="KW-0067">ATP-binding</keyword>
<dbReference type="PROSITE" id="PS00211">
    <property type="entry name" value="ABC_TRANSPORTER_1"/>
    <property type="match status" value="1"/>
</dbReference>
<dbReference type="SUPFAM" id="SSF52540">
    <property type="entry name" value="P-loop containing nucleoside triphosphate hydrolases"/>
    <property type="match status" value="1"/>
</dbReference>
<protein>
    <submittedName>
        <fullName evidence="10">ABC transporter ATP-binding protein</fullName>
    </submittedName>
</protein>
<dbReference type="InterPro" id="IPR017871">
    <property type="entry name" value="ABC_transporter-like_CS"/>
</dbReference>
<dbReference type="Proteomes" id="UP000240880">
    <property type="component" value="Unassembled WGS sequence"/>
</dbReference>
<dbReference type="SMART" id="SM00382">
    <property type="entry name" value="AAA"/>
    <property type="match status" value="1"/>
</dbReference>
<dbReference type="FunFam" id="3.40.50.300:FF:000589">
    <property type="entry name" value="ABC transporter, ATP-binding subunit"/>
    <property type="match status" value="1"/>
</dbReference>
<dbReference type="Pfam" id="PF00005">
    <property type="entry name" value="ABC_tran"/>
    <property type="match status" value="1"/>
</dbReference>
<dbReference type="Gene3D" id="3.40.50.300">
    <property type="entry name" value="P-loop containing nucleotide triphosphate hydrolases"/>
    <property type="match status" value="1"/>
</dbReference>
<dbReference type="GO" id="GO:0005524">
    <property type="term" value="F:ATP binding"/>
    <property type="evidence" value="ECO:0007669"/>
    <property type="project" value="UniProtKB-KW"/>
</dbReference>
<dbReference type="GO" id="GO:0016887">
    <property type="term" value="F:ATP hydrolysis activity"/>
    <property type="evidence" value="ECO:0007669"/>
    <property type="project" value="InterPro"/>
</dbReference>
<dbReference type="PANTHER" id="PTHR43582:SF2">
    <property type="entry name" value="LINEARMYCIN RESISTANCE ATP-BINDING PROTEIN LNRL"/>
    <property type="match status" value="1"/>
</dbReference>
<dbReference type="Pfam" id="PF13732">
    <property type="entry name" value="DrrA1-3_C"/>
    <property type="match status" value="1"/>
</dbReference>
<gene>
    <name evidence="10" type="ORF">B9Q01_07510</name>
</gene>
<accession>A0A2R6A8E5</accession>
<evidence type="ECO:0000256" key="4">
    <source>
        <dbReference type="ARBA" id="ARBA00022741"/>
    </source>
</evidence>
<evidence type="ECO:0000313" key="11">
    <source>
        <dbReference type="Proteomes" id="UP000240880"/>
    </source>
</evidence>
<dbReference type="NCBIfam" id="TIGR01188">
    <property type="entry name" value="drrA"/>
    <property type="match status" value="1"/>
</dbReference>
<dbReference type="EMBL" id="NEXC01000062">
    <property type="protein sequence ID" value="PSN82619.1"/>
    <property type="molecule type" value="Genomic_DNA"/>
</dbReference>
<reference evidence="10 11" key="1">
    <citation type="submission" date="2017-04" db="EMBL/GenBank/DDBJ databases">
        <title>Novel microbial lineages endemic to geothermal iron-oxide mats fill important gaps in the evolutionary history of Archaea.</title>
        <authorList>
            <person name="Jay Z.J."/>
            <person name="Beam J.P."/>
            <person name="Dlakic M."/>
            <person name="Rusch D.B."/>
            <person name="Kozubal M.A."/>
            <person name="Inskeep W.P."/>
        </authorList>
    </citation>
    <scope>NUCLEOTIDE SEQUENCE [LARGE SCALE GENOMIC DNA]</scope>
    <source>
        <strain evidence="10">OSP_D</strain>
    </source>
</reference>
<proteinExistence type="inferred from homology"/>
<dbReference type="AlphaFoldDB" id="A0A2R6A8E5"/>
<evidence type="ECO:0000256" key="7">
    <source>
        <dbReference type="ARBA" id="ARBA00023136"/>
    </source>
</evidence>
<dbReference type="InterPro" id="IPR025302">
    <property type="entry name" value="DrrA1/2-like_C"/>
</dbReference>
<dbReference type="GO" id="GO:1900753">
    <property type="term" value="P:doxorubicin transport"/>
    <property type="evidence" value="ECO:0007669"/>
    <property type="project" value="InterPro"/>
</dbReference>
<dbReference type="InterPro" id="IPR003439">
    <property type="entry name" value="ABC_transporter-like_ATP-bd"/>
</dbReference>
<keyword evidence="7" id="KW-0472">Membrane</keyword>
<comment type="caution">
    <text evidence="10">The sequence shown here is derived from an EMBL/GenBank/DDBJ whole genome shotgun (WGS) entry which is preliminary data.</text>
</comment>
<evidence type="ECO:0000256" key="3">
    <source>
        <dbReference type="ARBA" id="ARBA00022475"/>
    </source>
</evidence>
<dbReference type="InterPro" id="IPR003593">
    <property type="entry name" value="AAA+_ATPase"/>
</dbReference>
<dbReference type="InterPro" id="IPR027417">
    <property type="entry name" value="P-loop_NTPase"/>
</dbReference>
<sequence length="335" mass="37311">MSYVIDVRSLTKIYNGKVKAVDDISFSVKEGEVFGFLGPNGAGKSTTIKMLTTLLRPTSGTALVCGFDIVREQNSVRRVVGVVHQEYTADEDLTGYENIMLIADLYGIPREVSKQRALELLKLVDLEAAAHRKVETYSGGMRRRLELACGLVNHPKVLFLDEPTLGLDVQTRAAVWGYIKKLKEELGITIFMTTHYLEEADSLCDRIAIIDKGKIVKIGTPDELKASLGGDVIELEVDRVVEGVDGIIKGIPNVLEVKELGNGRYRIKAKSGEEVAPLVIEAIRTRGFKVKRISITKPSLDEVYLEYTGRSLREEEADKEQLFAQRATLRRARMQ</sequence>
<keyword evidence="2" id="KW-0813">Transport</keyword>
<evidence type="ECO:0000256" key="8">
    <source>
        <dbReference type="ARBA" id="ARBA00049985"/>
    </source>
</evidence>
<evidence type="ECO:0000256" key="6">
    <source>
        <dbReference type="ARBA" id="ARBA00022967"/>
    </source>
</evidence>
<evidence type="ECO:0000256" key="2">
    <source>
        <dbReference type="ARBA" id="ARBA00022448"/>
    </source>
</evidence>
<keyword evidence="6" id="KW-1278">Translocase</keyword>
<evidence type="ECO:0000259" key="9">
    <source>
        <dbReference type="PROSITE" id="PS50893"/>
    </source>
</evidence>
<evidence type="ECO:0000313" key="10">
    <source>
        <dbReference type="EMBL" id="PSN82619.1"/>
    </source>
</evidence>
<evidence type="ECO:0000256" key="5">
    <source>
        <dbReference type="ARBA" id="ARBA00022840"/>
    </source>
</evidence>
<evidence type="ECO:0000256" key="1">
    <source>
        <dbReference type="ARBA" id="ARBA00004413"/>
    </source>
</evidence>
<dbReference type="PANTHER" id="PTHR43582">
    <property type="entry name" value="LINEARMYCIN RESISTANCE ATP-BINDING PROTEIN LNRL"/>
    <property type="match status" value="1"/>
</dbReference>
<dbReference type="GO" id="GO:0043215">
    <property type="term" value="P:daunorubicin transport"/>
    <property type="evidence" value="ECO:0007669"/>
    <property type="project" value="InterPro"/>
</dbReference>
<feature type="domain" description="ABC transporter" evidence="9">
    <location>
        <begin position="5"/>
        <end position="237"/>
    </location>
</feature>
<name>A0A2R6A8E5_9ARCH</name>